<accession>A0A0U1L2M2</accession>
<reference evidence="2" key="1">
    <citation type="submission" date="2015-03" db="EMBL/GenBank/DDBJ databases">
        <authorList>
            <person name="Nijsse Bart"/>
        </authorList>
    </citation>
    <scope>NUCLEOTIDE SEQUENCE [LARGE SCALE GENOMIC DNA]</scope>
</reference>
<name>A0A0U1L2M2_9FIRM</name>
<keyword evidence="2" id="KW-1185">Reference proteome</keyword>
<sequence length="38" mass="4081">MILFCSKAIVLYVDYSNRMAGIVGRAGSNKAGNDTDDN</sequence>
<dbReference type="AlphaFoldDB" id="A0A0U1L2M2"/>
<dbReference type="EMBL" id="CTRP01000012">
    <property type="protein sequence ID" value="CQR73403.1"/>
    <property type="molecule type" value="Genomic_DNA"/>
</dbReference>
<proteinExistence type="predicted"/>
<gene>
    <name evidence="1" type="ORF">SpAn4DRAFT_2635</name>
</gene>
<protein>
    <submittedName>
        <fullName evidence="1">Uncharacterized protein</fullName>
    </submittedName>
</protein>
<organism evidence="1 2">
    <name type="scientific">Sporomusa ovata</name>
    <dbReference type="NCBI Taxonomy" id="2378"/>
    <lineage>
        <taxon>Bacteria</taxon>
        <taxon>Bacillati</taxon>
        <taxon>Bacillota</taxon>
        <taxon>Negativicutes</taxon>
        <taxon>Selenomonadales</taxon>
        <taxon>Sporomusaceae</taxon>
        <taxon>Sporomusa</taxon>
    </lineage>
</organism>
<evidence type="ECO:0000313" key="1">
    <source>
        <dbReference type="EMBL" id="CQR73403.1"/>
    </source>
</evidence>
<evidence type="ECO:0000313" key="2">
    <source>
        <dbReference type="Proteomes" id="UP000049855"/>
    </source>
</evidence>
<dbReference type="Proteomes" id="UP000049855">
    <property type="component" value="Unassembled WGS sequence"/>
</dbReference>